<dbReference type="PANTHER" id="PTHR19879:SF9">
    <property type="entry name" value="TRANSCRIPTION INITIATION FACTOR TFIID SUBUNIT 5"/>
    <property type="match status" value="1"/>
</dbReference>
<dbReference type="SUPFAM" id="SSF50998">
    <property type="entry name" value="Quinoprotein alcohol dehydrogenase-like"/>
    <property type="match status" value="1"/>
</dbReference>
<dbReference type="OrthoDB" id="10250769at2759"/>
<organism evidence="6 7">
    <name type="scientific">Chrysochromulina tobinii</name>
    <dbReference type="NCBI Taxonomy" id="1460289"/>
    <lineage>
        <taxon>Eukaryota</taxon>
        <taxon>Haptista</taxon>
        <taxon>Haptophyta</taxon>
        <taxon>Prymnesiophyceae</taxon>
        <taxon>Prymnesiales</taxon>
        <taxon>Chrysochromulinaceae</taxon>
        <taxon>Chrysochromulina</taxon>
    </lineage>
</organism>
<reference evidence="7" key="1">
    <citation type="journal article" date="2015" name="PLoS Genet.">
        <title>Genome Sequence and Transcriptome Analyses of Chrysochromulina tobin: Metabolic Tools for Enhanced Algal Fitness in the Prominent Order Prymnesiales (Haptophyceae).</title>
        <authorList>
            <person name="Hovde B.T."/>
            <person name="Deodato C.R."/>
            <person name="Hunsperger H.M."/>
            <person name="Ryken S.A."/>
            <person name="Yost W."/>
            <person name="Jha R.K."/>
            <person name="Patterson J."/>
            <person name="Monnat R.J. Jr."/>
            <person name="Barlow S.B."/>
            <person name="Starkenburg S.R."/>
            <person name="Cattolico R.A."/>
        </authorList>
    </citation>
    <scope>NUCLEOTIDE SEQUENCE</scope>
    <source>
        <strain evidence="7">CCMP291</strain>
    </source>
</reference>
<keyword evidence="2" id="KW-0677">Repeat</keyword>
<gene>
    <name evidence="6" type="ORF">Ctob_012464</name>
</gene>
<dbReference type="EMBL" id="JWZX01000112">
    <property type="protein sequence ID" value="KOO53690.1"/>
    <property type="molecule type" value="Genomic_DNA"/>
</dbReference>
<sequence length="2280" mass="245344">MPSELSVGQTGGLSSTANLAYGLRASDERLRPQPSRPAPAAAPPAAAVVEEASTIIQAAARSRGVRRDAERSEKWLGDLTRSSAKLDAKALGELGDGKRSIPGPLLGVAGRTQFARAAEEKIAAERAKTLAESNPGRSARKARSGPGGTGIGLRGAVGAVRAANAFSKSSSSSTSQGMKTFRKANIDFVKEGILGPLIDRAARLGEGILAARVRQAEFESRLLPKPVCVASLFGTAVATGDAHSSLAFLEQDGLGVLASRAELLQLSMHTCPLPQLGLQPLVRQTAQQASELPTTAPIHSVCVDAATARVFALHTDGVMLVWGARHGELRHSAPLLPPPAMQSAPTEPLIAVDEESQLLLFDCSWHDGTVRVLEPLSLDTLSSVSVALPGEPPGTRRVAHLAYIELVQLLLLSLEGSAAVLAFDAGSGALRAELGGHLGAPPRLQWLLRLQRLATLGGGTPPFGDASAGGDCSVRVWSLTPRRANPPPNDYFAEVQRQAAAKREAEGKRGDPSGVGDGPPAIEVVCERVLTGHTAAVTDVTFLPDSALLVTSAMDCSVRFWDVDAMPHPLTAPEGGAHVRVGPGRYEPMRPEWTVTNPPYVFFYAVREAEALEARARNRPKHEGAPSLTLTQVYSICREHQLLCTPLNNLQSLRRWLAELREFKPSAASKRAAQKGLIEKPAPDGGVPAEKMRYPWQVEPGLPPPDNTGEVYGNGARIDEFVFTRLVKDLDPIERLRDDAHALGTTVAYLVKQCATPRHAARFAAEGRAARWEALGEIALRSLDTLHAHLRAHAIGYVRRQLLEMLAPPPPPYAPRAKSAFELSPPHVPPPRPPPYEIDRSMPIESASEPPRIVYAAHERSGGGAIGCVAVVSQAALGSSRGGDHLAIEVAASRALADACELYTRALGYELTPPSVRQRQHEAHLAYEPTPNMTPLDQLLALNGPLGGKLGAEPKKGQPSSADGGVGKDEGGGEALLLRHILSLWGRQLLLALQAAHKRGILLRTLRLSHILVSSDGRRIKLGPSALANFALTDGSTLDGGGRVLSANELPPLRGPISSAMTAAPRADLAAARASTGVDEVLFAKPLVRSMPDALPSAAFTRASASGWGAQALEGMVGAPLEEALLPPELLARTIVPSEGVAGPDGNPRGAWRDSKGSEFLSASIDLWNVGRFLFEAYYGEPPADYATSVLEHCTALGLDPRAAVPTILAATLEPLPAHHRATTLPAAAPPSRPRTAVEELEAREAAAAERSAERAHDDASTFRRPTSVVVGAEEDGGAVGGARGAALPRARAFVEASQLPSVSLRRAAVKSDPNAIPVDLWPGELPGEPPGTRAEDGAPAIADVIASCLQAHPQARPSLDGLLACKLFAIDQGTLLAAKHVAQQYMKLPRPERYIERELTNPMRELHRLRLAAGRMPTHGFDSLLQRAFDTCIDPYTCMSRASVAPLSSSRGPTHAMMAALSRPLHDAAEALAVREKCVELFGLLALSDQPEVHVAMQRANVWGGLMHLIMPTRVPDAQQLVDFGVRAIFERVVAEGVPPALEYLHARTPLRQKLLDLGLELPPPPTLAVVGTRARATLVAEGDDHGLPPEPITFALPPRPPPVALGDVAPPKSTVSNLSAVAALGQQPGGSSALETARHREAAIRRDLEFEVMSEMELDGPLDASAERLLLLHAGSCLRLPWGHHRGDAASQRAYLHATLALGVRRAERSLRTLQAAAERDQRSALELLCSLLLPQLPTAPPLAGLAEKLQLGRMAIEYLQRGQLELASCLGLEVRVPKLFLQEYAAGREARLSLWQALLADPSVLGQQIEASDAVDRLILLGALPDTRTFELPLIKLPGTFVPFHKGMALRSEGLRMLAAVLTHRHTKPRLFEQLVSALQRDCTVARELARLSSVVAGTPPRNVRDEALYASVVTLVLLLDSAREDRLWQVLLEADAPRVLSEIHRQFPELPPVPLAKLLEGEHLVQRPLGRAAATFVAGVSEYERVHGSAKELQKIPYTIQGDEDMYTKEAIKARAENREDSTVIAALQAFWDATVYDLNGDLVNALSESDSEEEFDTTTFTMTREHYIELYSRISRHLAIVPKGHKFDDAEARRQAEEAWEQDTSGNILEFERDFFFDSLFELADHYSRGIKPQEYATFLRDTLQRVISAEGATSGYWRRKPGYWRDGKVVRKLIEEPDTPSKPKMVAEVVAEESAEVAREVIERKVTRDRVIEEVVAEESIEVAREALAKPKALPALEPIRDRMVAEVVAEECAEVAREALDLTGVAETLTNEV</sequence>
<evidence type="ECO:0000256" key="2">
    <source>
        <dbReference type="ARBA" id="ARBA00022737"/>
    </source>
</evidence>
<dbReference type="PROSITE" id="PS00678">
    <property type="entry name" value="WD_REPEATS_1"/>
    <property type="match status" value="1"/>
</dbReference>
<feature type="compositionally biased region" description="Basic and acidic residues" evidence="4">
    <location>
        <begin position="501"/>
        <end position="511"/>
    </location>
</feature>
<evidence type="ECO:0000256" key="4">
    <source>
        <dbReference type="SAM" id="MobiDB-lite"/>
    </source>
</evidence>
<keyword evidence="7" id="KW-1185">Reference proteome</keyword>
<dbReference type="InterPro" id="IPR000719">
    <property type="entry name" value="Prot_kinase_dom"/>
</dbReference>
<dbReference type="GO" id="GO:0004672">
    <property type="term" value="F:protein kinase activity"/>
    <property type="evidence" value="ECO:0007669"/>
    <property type="project" value="InterPro"/>
</dbReference>
<feature type="compositionally biased region" description="Basic and acidic residues" evidence="4">
    <location>
        <begin position="1244"/>
        <end position="1262"/>
    </location>
</feature>
<evidence type="ECO:0000313" key="6">
    <source>
        <dbReference type="EMBL" id="KOO53690.1"/>
    </source>
</evidence>
<dbReference type="PROSITE" id="PS50011">
    <property type="entry name" value="PROTEIN_KINASE_DOM"/>
    <property type="match status" value="1"/>
</dbReference>
<dbReference type="SUPFAM" id="SSF56112">
    <property type="entry name" value="Protein kinase-like (PK-like)"/>
    <property type="match status" value="1"/>
</dbReference>
<dbReference type="PANTHER" id="PTHR19879">
    <property type="entry name" value="TRANSCRIPTION INITIATION FACTOR TFIID"/>
    <property type="match status" value="1"/>
</dbReference>
<dbReference type="Gene3D" id="1.10.510.10">
    <property type="entry name" value="Transferase(Phosphotransferase) domain 1"/>
    <property type="match status" value="1"/>
</dbReference>
<feature type="region of interest" description="Disordered" evidence="4">
    <location>
        <begin position="948"/>
        <end position="968"/>
    </location>
</feature>
<dbReference type="InterPro" id="IPR011009">
    <property type="entry name" value="Kinase-like_dom_sf"/>
</dbReference>
<dbReference type="PROSITE" id="PS50294">
    <property type="entry name" value="WD_REPEATS_REGION"/>
    <property type="match status" value="1"/>
</dbReference>
<feature type="compositionally biased region" description="Polar residues" evidence="4">
    <location>
        <begin position="1"/>
        <end position="18"/>
    </location>
</feature>
<feature type="region of interest" description="Disordered" evidence="4">
    <location>
        <begin position="497"/>
        <end position="518"/>
    </location>
</feature>
<feature type="non-terminal residue" evidence="6">
    <location>
        <position position="2280"/>
    </location>
</feature>
<feature type="region of interest" description="Disordered" evidence="4">
    <location>
        <begin position="1244"/>
        <end position="1263"/>
    </location>
</feature>
<dbReference type="InterPro" id="IPR011047">
    <property type="entry name" value="Quinoprotein_ADH-like_sf"/>
</dbReference>
<dbReference type="Gene3D" id="2.130.10.10">
    <property type="entry name" value="YVTN repeat-like/Quinoprotein amine dehydrogenase"/>
    <property type="match status" value="1"/>
</dbReference>
<evidence type="ECO:0000256" key="3">
    <source>
        <dbReference type="PROSITE-ProRule" id="PRU00221"/>
    </source>
</evidence>
<proteinExistence type="predicted"/>
<dbReference type="SMART" id="SM00320">
    <property type="entry name" value="WD40"/>
    <property type="match status" value="2"/>
</dbReference>
<evidence type="ECO:0000256" key="1">
    <source>
        <dbReference type="ARBA" id="ARBA00022574"/>
    </source>
</evidence>
<dbReference type="InterPro" id="IPR015943">
    <property type="entry name" value="WD40/YVTN_repeat-like_dom_sf"/>
</dbReference>
<feature type="region of interest" description="Disordered" evidence="4">
    <location>
        <begin position="1"/>
        <end position="45"/>
    </location>
</feature>
<evidence type="ECO:0000313" key="7">
    <source>
        <dbReference type="Proteomes" id="UP000037460"/>
    </source>
</evidence>
<evidence type="ECO:0000259" key="5">
    <source>
        <dbReference type="PROSITE" id="PS50011"/>
    </source>
</evidence>
<dbReference type="GO" id="GO:0005524">
    <property type="term" value="F:ATP binding"/>
    <property type="evidence" value="ECO:0007669"/>
    <property type="project" value="InterPro"/>
</dbReference>
<dbReference type="Proteomes" id="UP000037460">
    <property type="component" value="Unassembled WGS sequence"/>
</dbReference>
<protein>
    <recommendedName>
        <fullName evidence="5">Protein kinase domain-containing protein</fullName>
    </recommendedName>
</protein>
<feature type="domain" description="Protein kinase" evidence="5">
    <location>
        <begin position="855"/>
        <end position="1369"/>
    </location>
</feature>
<feature type="repeat" description="WD" evidence="3">
    <location>
        <begin position="530"/>
        <end position="564"/>
    </location>
</feature>
<dbReference type="PROSITE" id="PS50082">
    <property type="entry name" value="WD_REPEATS_2"/>
    <property type="match status" value="1"/>
</dbReference>
<keyword evidence="1 3" id="KW-0853">WD repeat</keyword>
<comment type="caution">
    <text evidence="6">The sequence shown here is derived from an EMBL/GenBank/DDBJ whole genome shotgun (WGS) entry which is preliminary data.</text>
</comment>
<name>A0A0M0LRK6_9EUKA</name>
<feature type="region of interest" description="Disordered" evidence="4">
    <location>
        <begin position="127"/>
        <end position="150"/>
    </location>
</feature>
<accession>A0A0M0LRK6</accession>
<dbReference type="InterPro" id="IPR019775">
    <property type="entry name" value="WD40_repeat_CS"/>
</dbReference>
<dbReference type="Pfam" id="PF00400">
    <property type="entry name" value="WD40"/>
    <property type="match status" value="1"/>
</dbReference>
<dbReference type="InterPro" id="IPR001680">
    <property type="entry name" value="WD40_rpt"/>
</dbReference>